<evidence type="ECO:0000256" key="1">
    <source>
        <dbReference type="ARBA" id="ARBA00004123"/>
    </source>
</evidence>
<dbReference type="InterPro" id="IPR034103">
    <property type="entry name" value="Lsm8"/>
</dbReference>
<dbReference type="PROSITE" id="PS52002">
    <property type="entry name" value="SM"/>
    <property type="match status" value="1"/>
</dbReference>
<dbReference type="EMBL" id="CAJVPV010003039">
    <property type="protein sequence ID" value="CAG8542175.1"/>
    <property type="molecule type" value="Genomic_DNA"/>
</dbReference>
<evidence type="ECO:0000256" key="5">
    <source>
        <dbReference type="ARBA" id="ARBA00022884"/>
    </source>
</evidence>
<dbReference type="GO" id="GO:0003729">
    <property type="term" value="F:mRNA binding"/>
    <property type="evidence" value="ECO:0007669"/>
    <property type="project" value="TreeGrafter"/>
</dbReference>
<reference evidence="14" key="1">
    <citation type="submission" date="2021-06" db="EMBL/GenBank/DDBJ databases">
        <authorList>
            <person name="Kallberg Y."/>
            <person name="Tangrot J."/>
            <person name="Rosling A."/>
        </authorList>
    </citation>
    <scope>NUCLEOTIDE SEQUENCE</scope>
    <source>
        <strain evidence="14">CL551</strain>
    </source>
</reference>
<evidence type="ECO:0000256" key="7">
    <source>
        <dbReference type="ARBA" id="ARBA00023187"/>
    </source>
</evidence>
<evidence type="ECO:0000256" key="11">
    <source>
        <dbReference type="ARBA" id="ARBA00063389"/>
    </source>
</evidence>
<organism evidence="14 15">
    <name type="scientific">Acaulospora morrowiae</name>
    <dbReference type="NCBI Taxonomy" id="94023"/>
    <lineage>
        <taxon>Eukaryota</taxon>
        <taxon>Fungi</taxon>
        <taxon>Fungi incertae sedis</taxon>
        <taxon>Mucoromycota</taxon>
        <taxon>Glomeromycotina</taxon>
        <taxon>Glomeromycetes</taxon>
        <taxon>Diversisporales</taxon>
        <taxon>Acaulosporaceae</taxon>
        <taxon>Acaulospora</taxon>
    </lineage>
</organism>
<evidence type="ECO:0000256" key="6">
    <source>
        <dbReference type="ARBA" id="ARBA00022990"/>
    </source>
</evidence>
<comment type="function">
    <text evidence="10">Plays a role in pre-mRNA splicing as component of the U4/U6-U5 tri-snRNP complex that is involved in spliceosome assembly, and as component of the precatalytic spliceosome (spliceosome B complex). The heptameric LSM2-8 complex binds specifically to the 3'-terminal U-tract of U6 snRNA.</text>
</comment>
<dbReference type="PANTHER" id="PTHR15588">
    <property type="entry name" value="LSM1"/>
    <property type="match status" value="1"/>
</dbReference>
<dbReference type="Proteomes" id="UP000789342">
    <property type="component" value="Unassembled WGS sequence"/>
</dbReference>
<evidence type="ECO:0000256" key="10">
    <source>
        <dbReference type="ARBA" id="ARBA00056431"/>
    </source>
</evidence>
<comment type="subcellular location">
    <subcellularLocation>
        <location evidence="1 12">Nucleus</location>
    </subcellularLocation>
</comment>
<keyword evidence="5 12" id="KW-0694">RNA-binding</keyword>
<keyword evidence="4 12" id="KW-0747">Spliceosome</keyword>
<dbReference type="CDD" id="cd01727">
    <property type="entry name" value="LSm8"/>
    <property type="match status" value="1"/>
</dbReference>
<dbReference type="FunFam" id="2.30.30.100:FF:000022">
    <property type="entry name" value="U6 snRNA-associated Sm-like protein LSm8"/>
    <property type="match status" value="1"/>
</dbReference>
<comment type="function">
    <text evidence="12">Plays role in pre-mRNA splicing as component of the U4/U6-U5 tri-snRNP complex that is involved in spliceosome assembly, and as component of the precatalytic spliceosome (spliceosome B complex). The heptameric LSM2-8 complex binds specifically to the 3'-terminal U-tract of U6 snRNA.</text>
</comment>
<feature type="domain" description="Sm" evidence="13">
    <location>
        <begin position="1"/>
        <end position="75"/>
    </location>
</feature>
<keyword evidence="7 12" id="KW-0508">mRNA splicing</keyword>
<dbReference type="SUPFAM" id="SSF50182">
    <property type="entry name" value="Sm-like ribonucleoproteins"/>
    <property type="match status" value="1"/>
</dbReference>
<comment type="subunit">
    <text evidence="12">LSm subunits form a heteromer with a doughnut shape.</text>
</comment>
<dbReference type="InterPro" id="IPR047575">
    <property type="entry name" value="Sm"/>
</dbReference>
<comment type="similarity">
    <text evidence="2 12">Belongs to the snRNP Sm proteins family.</text>
</comment>
<comment type="subunit">
    <text evidence="11">Component of the precatalytic spliceosome (spliceosome B complex). Component of the U4/U6-U5 tri-snRNP complex, a building block of the precatalytic spliceosome (spliceosome B complex). The U4/U6-U5 tri-snRNP complex is composed of the U4, U6 and U5 snRNAs and at least PRPF3, PRPF4, PRPF6, PRPF8, PRPF31, SNRNP200, TXNL4A, SNRNP40, SNRPB, SNRPD1, SNRPD2, SNRPD3, SNRPE, SNRPF, SNRPG, DDX23, CD2BP2, PPIH, SNU13, EFTUD2, SART1 and USP39, plus LSM2, LSM3, LSM4, LSM5, LSM6, LSM7 and LSM8. LSM2, LSM3, LSM4, LSM5, LSM6, LSM7 and LSM8 form a heptameric, ring-shaped subcomplex (the LSM2-8 complex) that is part of the U4/U6-U5 tri-snRNP complex and the precatalytic spliceosome.</text>
</comment>
<dbReference type="AlphaFoldDB" id="A0A9N9AW88"/>
<name>A0A9N9AW88_9GLOM</name>
<dbReference type="Gene3D" id="2.30.30.100">
    <property type="match status" value="1"/>
</dbReference>
<dbReference type="PANTHER" id="PTHR15588:SF9">
    <property type="entry name" value="U6 SNRNA-ASSOCIATED SM-LIKE PROTEIN LSM8"/>
    <property type="match status" value="1"/>
</dbReference>
<evidence type="ECO:0000313" key="15">
    <source>
        <dbReference type="Proteomes" id="UP000789342"/>
    </source>
</evidence>
<evidence type="ECO:0000256" key="2">
    <source>
        <dbReference type="ARBA" id="ARBA00006850"/>
    </source>
</evidence>
<protein>
    <recommendedName>
        <fullName evidence="12">LSM2-LSM8 complex subunit LSM8</fullName>
    </recommendedName>
</protein>
<evidence type="ECO:0000256" key="3">
    <source>
        <dbReference type="ARBA" id="ARBA00022664"/>
    </source>
</evidence>
<proteinExistence type="inferred from homology"/>
<dbReference type="GO" id="GO:0005688">
    <property type="term" value="C:U6 snRNP"/>
    <property type="evidence" value="ECO:0007669"/>
    <property type="project" value="UniProtKB-UniRule"/>
</dbReference>
<sequence length="96" mass="10759">MAELQKFVDLTVEIITSDGRVIVGLLKGFDQTINVILSNCHERVYSENEGVEKMSLGLYIIRGDNIVLIGELDQERDASINLSEIRAAPINDITRR</sequence>
<dbReference type="InterPro" id="IPR044642">
    <property type="entry name" value="PTHR15588"/>
</dbReference>
<evidence type="ECO:0000256" key="9">
    <source>
        <dbReference type="ARBA" id="ARBA00023274"/>
    </source>
</evidence>
<keyword evidence="15" id="KW-1185">Reference proteome</keyword>
<evidence type="ECO:0000256" key="4">
    <source>
        <dbReference type="ARBA" id="ARBA00022728"/>
    </source>
</evidence>
<keyword evidence="3 12" id="KW-0507">mRNA processing</keyword>
<dbReference type="GO" id="GO:0071011">
    <property type="term" value="C:precatalytic spliceosome"/>
    <property type="evidence" value="ECO:0007669"/>
    <property type="project" value="TreeGrafter"/>
</dbReference>
<dbReference type="GO" id="GO:0046540">
    <property type="term" value="C:U4/U6 x U5 tri-snRNP complex"/>
    <property type="evidence" value="ECO:0007669"/>
    <property type="project" value="UniProtKB-UniRule"/>
</dbReference>
<evidence type="ECO:0000256" key="12">
    <source>
        <dbReference type="RuleBase" id="RU365048"/>
    </source>
</evidence>
<comment type="caution">
    <text evidence="14">The sequence shown here is derived from an EMBL/GenBank/DDBJ whole genome shotgun (WGS) entry which is preliminary data.</text>
</comment>
<keyword evidence="9 12" id="KW-0687">Ribonucleoprotein</keyword>
<keyword evidence="8 12" id="KW-0539">Nucleus</keyword>
<evidence type="ECO:0000259" key="13">
    <source>
        <dbReference type="PROSITE" id="PS52002"/>
    </source>
</evidence>
<evidence type="ECO:0000256" key="8">
    <source>
        <dbReference type="ARBA" id="ARBA00023242"/>
    </source>
</evidence>
<dbReference type="InterPro" id="IPR001163">
    <property type="entry name" value="Sm_dom_euk/arc"/>
</dbReference>
<keyword evidence="6" id="KW-0007">Acetylation</keyword>
<dbReference type="GO" id="GO:0000398">
    <property type="term" value="P:mRNA splicing, via spliceosome"/>
    <property type="evidence" value="ECO:0007669"/>
    <property type="project" value="UniProtKB-UniRule"/>
</dbReference>
<gene>
    <name evidence="12" type="primary">LSM8</name>
    <name evidence="14" type="ORF">AMORRO_LOCUS5180</name>
</gene>
<dbReference type="InterPro" id="IPR010920">
    <property type="entry name" value="LSM_dom_sf"/>
</dbReference>
<dbReference type="SMART" id="SM00651">
    <property type="entry name" value="Sm"/>
    <property type="match status" value="1"/>
</dbReference>
<dbReference type="OrthoDB" id="10263346at2759"/>
<evidence type="ECO:0000313" key="14">
    <source>
        <dbReference type="EMBL" id="CAG8542175.1"/>
    </source>
</evidence>
<accession>A0A9N9AW88</accession>
<dbReference type="Pfam" id="PF01423">
    <property type="entry name" value="LSM"/>
    <property type="match status" value="1"/>
</dbReference>